<evidence type="ECO:0000313" key="2">
    <source>
        <dbReference type="Proteomes" id="UP000445000"/>
    </source>
</evidence>
<dbReference type="Proteomes" id="UP000445000">
    <property type="component" value="Unassembled WGS sequence"/>
</dbReference>
<evidence type="ECO:0000313" key="1">
    <source>
        <dbReference type="EMBL" id="GFE81628.1"/>
    </source>
</evidence>
<reference evidence="2" key="1">
    <citation type="submission" date="2020-01" db="EMBL/GenBank/DDBJ databases">
        <title>'Steroidobacter agaridevorans' sp. nov., agar-degrading bacteria isolated from rhizosphere soils.</title>
        <authorList>
            <person name="Ikenaga M."/>
            <person name="Kataoka M."/>
            <person name="Murouchi A."/>
            <person name="Katsuragi S."/>
            <person name="Sakai M."/>
        </authorList>
    </citation>
    <scope>NUCLEOTIDE SEQUENCE [LARGE SCALE GENOMIC DNA]</scope>
    <source>
        <strain evidence="2">YU21-B</strain>
    </source>
</reference>
<sequence length="211" mass="23130">MAARDFLQDDRPARPAIFTLVVAAHLAVLLAPWDERIRAIDGATRSTLLLIPQRIDIRPRLSPDPAVEISAVNVDAPSPPSLAPMYLPTETPTGSAMAPPDWKQSGAEAAADAARDNYRALGPRPAEPGVKLPASPFAPPPRHKFGETDVDEQRNPILWLSDHCWLRPRNFAAQPGDPFAAIPMTFCSYPFGRKEPRGDLFDHLRKTPPVP</sequence>
<name>A0A829YFK7_9GAMM</name>
<gene>
    <name evidence="1" type="ORF">GCM10011487_36280</name>
</gene>
<dbReference type="AlphaFoldDB" id="A0A829YFK7"/>
<proteinExistence type="predicted"/>
<keyword evidence="2" id="KW-1185">Reference proteome</keyword>
<dbReference type="EMBL" id="BLJN01000003">
    <property type="protein sequence ID" value="GFE81628.1"/>
    <property type="molecule type" value="Genomic_DNA"/>
</dbReference>
<comment type="caution">
    <text evidence="1">The sequence shown here is derived from an EMBL/GenBank/DDBJ whole genome shotgun (WGS) entry which is preliminary data.</text>
</comment>
<organism evidence="1 2">
    <name type="scientific">Steroidobacter agaridevorans</name>
    <dbReference type="NCBI Taxonomy" id="2695856"/>
    <lineage>
        <taxon>Bacteria</taxon>
        <taxon>Pseudomonadati</taxon>
        <taxon>Pseudomonadota</taxon>
        <taxon>Gammaproteobacteria</taxon>
        <taxon>Steroidobacterales</taxon>
        <taxon>Steroidobacteraceae</taxon>
        <taxon>Steroidobacter</taxon>
    </lineage>
</organism>
<accession>A0A829YFK7</accession>
<dbReference type="RefSeq" id="WP_161813248.1">
    <property type="nucleotide sequence ID" value="NZ_BLJN01000003.1"/>
</dbReference>
<protein>
    <submittedName>
        <fullName evidence="1">Uncharacterized protein</fullName>
    </submittedName>
</protein>